<organism evidence="1 2">
    <name type="scientific">Celeribacter baekdonensis B30</name>
    <dbReference type="NCBI Taxonomy" id="1208323"/>
    <lineage>
        <taxon>Bacteria</taxon>
        <taxon>Pseudomonadati</taxon>
        <taxon>Pseudomonadota</taxon>
        <taxon>Alphaproteobacteria</taxon>
        <taxon>Rhodobacterales</taxon>
        <taxon>Roseobacteraceae</taxon>
        <taxon>Celeribacter</taxon>
    </lineage>
</organism>
<dbReference type="RefSeq" id="WP_009570184.1">
    <property type="nucleotide sequence ID" value="NZ_AMRK01000001.1"/>
</dbReference>
<dbReference type="OrthoDB" id="7705145at2"/>
<name>K2JGP0_9RHOB</name>
<comment type="caution">
    <text evidence="1">The sequence shown here is derived from an EMBL/GenBank/DDBJ whole genome shotgun (WGS) entry which is preliminary data.</text>
</comment>
<sequence>MSSNQGIEPIVIASMGRSGSTLVYDAVVEAVIARSPLRNLFWGHRLTADQCWNLSNKPLIRGTVYKTHDYPERLVVNGGKAIFLFGSTLDAAKSVHSAKERFGQEWVEEHFVNLRSEGKYEDLFKSDVLNFEKQIHSWAVTETIPTLCLRFETLWENSERLSDFLNMKVVLPKERARKVDDYDSEVTSALKHIFDPIDERLRSLPDCFISSHENEAYFK</sequence>
<dbReference type="AlphaFoldDB" id="K2JGP0"/>
<gene>
    <name evidence="1" type="ORF">B30_01390</name>
</gene>
<dbReference type="eggNOG" id="ENOG5032SIK">
    <property type="taxonomic scope" value="Bacteria"/>
</dbReference>
<dbReference type="Proteomes" id="UP000006762">
    <property type="component" value="Unassembled WGS sequence"/>
</dbReference>
<reference evidence="1 2" key="1">
    <citation type="submission" date="2012-09" db="EMBL/GenBank/DDBJ databases">
        <title>Celeribacter baekdonensis B30 Genome Sequencing.</title>
        <authorList>
            <person name="Wang W."/>
        </authorList>
    </citation>
    <scope>NUCLEOTIDE SEQUENCE [LARGE SCALE GENOMIC DNA]</scope>
    <source>
        <strain evidence="1 2">B30</strain>
    </source>
</reference>
<keyword evidence="2" id="KW-1185">Reference proteome</keyword>
<dbReference type="Gene3D" id="3.40.50.300">
    <property type="entry name" value="P-loop containing nucleotide triphosphate hydrolases"/>
    <property type="match status" value="1"/>
</dbReference>
<dbReference type="SUPFAM" id="SSF52540">
    <property type="entry name" value="P-loop containing nucleoside triphosphate hydrolases"/>
    <property type="match status" value="1"/>
</dbReference>
<dbReference type="EMBL" id="AMRK01000001">
    <property type="protein sequence ID" value="EKE74338.1"/>
    <property type="molecule type" value="Genomic_DNA"/>
</dbReference>
<accession>K2JGP0</accession>
<evidence type="ECO:0008006" key="3">
    <source>
        <dbReference type="Google" id="ProtNLM"/>
    </source>
</evidence>
<protein>
    <recommendedName>
        <fullName evidence="3">Sulfotransferase domain-containing protein</fullName>
    </recommendedName>
</protein>
<proteinExistence type="predicted"/>
<evidence type="ECO:0000313" key="2">
    <source>
        <dbReference type="Proteomes" id="UP000006762"/>
    </source>
</evidence>
<dbReference type="InterPro" id="IPR027417">
    <property type="entry name" value="P-loop_NTPase"/>
</dbReference>
<evidence type="ECO:0000313" key="1">
    <source>
        <dbReference type="EMBL" id="EKE74338.1"/>
    </source>
</evidence>